<dbReference type="AlphaFoldDB" id="A0A2P2PHP1"/>
<proteinExistence type="predicted"/>
<dbReference type="EMBL" id="GGEC01073677">
    <property type="protein sequence ID" value="MBX54161.1"/>
    <property type="molecule type" value="Transcribed_RNA"/>
</dbReference>
<organism evidence="1">
    <name type="scientific">Rhizophora mucronata</name>
    <name type="common">Asiatic mangrove</name>
    <dbReference type="NCBI Taxonomy" id="61149"/>
    <lineage>
        <taxon>Eukaryota</taxon>
        <taxon>Viridiplantae</taxon>
        <taxon>Streptophyta</taxon>
        <taxon>Embryophyta</taxon>
        <taxon>Tracheophyta</taxon>
        <taxon>Spermatophyta</taxon>
        <taxon>Magnoliopsida</taxon>
        <taxon>eudicotyledons</taxon>
        <taxon>Gunneridae</taxon>
        <taxon>Pentapetalae</taxon>
        <taxon>rosids</taxon>
        <taxon>fabids</taxon>
        <taxon>Malpighiales</taxon>
        <taxon>Rhizophoraceae</taxon>
        <taxon>Rhizophora</taxon>
    </lineage>
</organism>
<name>A0A2P2PHP1_RHIMU</name>
<reference evidence="1" key="1">
    <citation type="submission" date="2018-02" db="EMBL/GenBank/DDBJ databases">
        <title>Rhizophora mucronata_Transcriptome.</title>
        <authorList>
            <person name="Meera S.P."/>
            <person name="Sreeshan A."/>
            <person name="Augustine A."/>
        </authorList>
    </citation>
    <scope>NUCLEOTIDE SEQUENCE</scope>
    <source>
        <tissue evidence="1">Leaf</tissue>
    </source>
</reference>
<accession>A0A2P2PHP1</accession>
<evidence type="ECO:0000313" key="1">
    <source>
        <dbReference type="EMBL" id="MBX54161.1"/>
    </source>
</evidence>
<sequence>MYVCMYVYTHKHTYTNHAIDMLLACGLLRKSIAQQRRHCED</sequence>
<protein>
    <submittedName>
        <fullName evidence="1">Uncharacterized protein</fullName>
    </submittedName>
</protein>